<dbReference type="EMBL" id="AP018365">
    <property type="protein sequence ID" value="BBA95351.1"/>
    <property type="molecule type" value="Genomic_DNA"/>
</dbReference>
<dbReference type="PANTHER" id="PTHR33569:SF1">
    <property type="entry name" value="UREASE"/>
    <property type="match status" value="1"/>
</dbReference>
<reference evidence="5 6" key="4">
    <citation type="journal article" date="2020" name="Sci. Rep.">
        <title>beta-carboline chemical signals induce reveromycin production through a LuxR family regulator in Streptomyces sp. SN-593.</title>
        <authorList>
            <person name="Panthee S."/>
            <person name="Kito N."/>
            <person name="Hayashi T."/>
            <person name="Shimizu T."/>
            <person name="Ishikawa J."/>
            <person name="Hamamoto H."/>
            <person name="Osada H."/>
            <person name="Takahashi S."/>
        </authorList>
    </citation>
    <scope>NUCLEOTIDE SEQUENCE [LARGE SCALE GENOMIC DNA]</scope>
    <source>
        <strain evidence="5 6">SN-593</strain>
    </source>
</reference>
<keyword evidence="3" id="KW-0963">Cytoplasm</keyword>
<comment type="catalytic activity">
    <reaction evidence="2 3">
        <text>urea + 2 H2O + H(+) = hydrogencarbonate + 2 NH4(+)</text>
        <dbReference type="Rhea" id="RHEA:20557"/>
        <dbReference type="ChEBI" id="CHEBI:15377"/>
        <dbReference type="ChEBI" id="CHEBI:15378"/>
        <dbReference type="ChEBI" id="CHEBI:16199"/>
        <dbReference type="ChEBI" id="CHEBI:17544"/>
        <dbReference type="ChEBI" id="CHEBI:28938"/>
        <dbReference type="EC" id="3.5.1.5"/>
    </reaction>
</comment>
<dbReference type="SUPFAM" id="SSF51278">
    <property type="entry name" value="Urease, beta-subunit"/>
    <property type="match status" value="1"/>
</dbReference>
<dbReference type="Gene3D" id="2.10.150.10">
    <property type="entry name" value="Urease, beta subunit"/>
    <property type="match status" value="1"/>
</dbReference>
<dbReference type="InterPro" id="IPR050069">
    <property type="entry name" value="Urease_subunit"/>
</dbReference>
<evidence type="ECO:0000256" key="3">
    <source>
        <dbReference type="HAMAP-Rule" id="MF_01954"/>
    </source>
</evidence>
<comment type="subunit">
    <text evidence="3">Heterotrimer of UreA (gamma), UreB (beta) and UreC (alpha) subunits. Three heterotrimers associate to form the active enzyme.</text>
</comment>
<dbReference type="NCBIfam" id="TIGR00192">
    <property type="entry name" value="urease_beta"/>
    <property type="match status" value="1"/>
</dbReference>
<organism evidence="5 6">
    <name type="scientific">Actinacidiphila reveromycinica</name>
    <dbReference type="NCBI Taxonomy" id="659352"/>
    <lineage>
        <taxon>Bacteria</taxon>
        <taxon>Bacillati</taxon>
        <taxon>Actinomycetota</taxon>
        <taxon>Actinomycetes</taxon>
        <taxon>Kitasatosporales</taxon>
        <taxon>Streptomycetaceae</taxon>
        <taxon>Actinacidiphila</taxon>
    </lineage>
</organism>
<protein>
    <recommendedName>
        <fullName evidence="3">Urease subunit beta</fullName>
        <ecNumber evidence="3">3.5.1.5</ecNumber>
    </recommendedName>
    <alternativeName>
        <fullName evidence="3">Urea amidohydrolase subunit beta</fullName>
    </alternativeName>
</protein>
<name>A0A7U3UMM0_9ACTN</name>
<accession>A0A7U3UMM0</accession>
<dbReference type="NCBIfam" id="NF009682">
    <property type="entry name" value="PRK13203.1"/>
    <property type="match status" value="1"/>
</dbReference>
<dbReference type="GO" id="GO:0009039">
    <property type="term" value="F:urease activity"/>
    <property type="evidence" value="ECO:0007669"/>
    <property type="project" value="UniProtKB-UniRule"/>
</dbReference>
<evidence type="ECO:0000313" key="5">
    <source>
        <dbReference type="EMBL" id="BBA95351.1"/>
    </source>
</evidence>
<dbReference type="GO" id="GO:0035550">
    <property type="term" value="C:urease complex"/>
    <property type="evidence" value="ECO:0007669"/>
    <property type="project" value="InterPro"/>
</dbReference>
<feature type="compositionally biased region" description="Low complexity" evidence="4">
    <location>
        <begin position="102"/>
        <end position="126"/>
    </location>
</feature>
<sequence length="160" mass="15679">MIPGEVLPAAGGVPINVGRPVTRLTVLNAADRPVQVGSHYHFAEANPGLRFDRAAAHGLRLNIAAGTAVRFEPGIPAEVELVPIAGRRVVAGLRGETAGPLDAPAATGPGSPADPAGAPSDVAGPATGRPDAPADHATGSDAAPHSGSRPAPSPNGADGA</sequence>
<feature type="region of interest" description="Disordered" evidence="4">
    <location>
        <begin position="97"/>
        <end position="160"/>
    </location>
</feature>
<comment type="subcellular location">
    <subcellularLocation>
        <location evidence="3">Cytoplasm</location>
    </subcellularLocation>
</comment>
<dbReference type="CDD" id="cd00407">
    <property type="entry name" value="Urease_beta"/>
    <property type="match status" value="1"/>
</dbReference>
<comment type="pathway">
    <text evidence="3">Nitrogen metabolism; urea degradation; CO(2) and NH(3) from urea (urease route): step 1/1.</text>
</comment>
<evidence type="ECO:0000256" key="1">
    <source>
        <dbReference type="ARBA" id="ARBA00022801"/>
    </source>
</evidence>
<comment type="similarity">
    <text evidence="3">Belongs to the urease beta subunit family.</text>
</comment>
<dbReference type="InterPro" id="IPR036461">
    <property type="entry name" value="Urease_betasu_sf"/>
</dbReference>
<dbReference type="PANTHER" id="PTHR33569">
    <property type="entry name" value="UREASE"/>
    <property type="match status" value="1"/>
</dbReference>
<keyword evidence="6" id="KW-1185">Reference proteome</keyword>
<dbReference type="AlphaFoldDB" id="A0A7U3UMM0"/>
<evidence type="ECO:0000256" key="4">
    <source>
        <dbReference type="SAM" id="MobiDB-lite"/>
    </source>
</evidence>
<evidence type="ECO:0000256" key="2">
    <source>
        <dbReference type="ARBA" id="ARBA00047778"/>
    </source>
</evidence>
<reference evidence="5 6" key="2">
    <citation type="journal article" date="2011" name="J. Antibiot.">
        <title>Furaquinocins I and J: novel polyketide isoprenoid hybrid compounds from Streptomyces reveromyceticus SN-593.</title>
        <authorList>
            <person name="Panthee S."/>
            <person name="Takahashi S."/>
            <person name="Takagi H."/>
            <person name="Nogawa T."/>
            <person name="Oowada E."/>
            <person name="Uramoto M."/>
            <person name="Osada H."/>
        </authorList>
    </citation>
    <scope>NUCLEOTIDE SEQUENCE [LARGE SCALE GENOMIC DNA]</scope>
    <source>
        <strain evidence="5 6">SN-593</strain>
    </source>
</reference>
<evidence type="ECO:0000313" key="6">
    <source>
        <dbReference type="Proteomes" id="UP000595703"/>
    </source>
</evidence>
<dbReference type="KEGG" id="arev:RVR_176"/>
<dbReference type="Proteomes" id="UP000595703">
    <property type="component" value="Chromosome"/>
</dbReference>
<dbReference type="Pfam" id="PF00699">
    <property type="entry name" value="Urease_beta"/>
    <property type="match status" value="1"/>
</dbReference>
<gene>
    <name evidence="3" type="primary">ureB</name>
    <name evidence="5" type="ORF">RVR_176</name>
</gene>
<keyword evidence="1 3" id="KW-0378">Hydrolase</keyword>
<dbReference type="HAMAP" id="MF_01954">
    <property type="entry name" value="Urease_beta"/>
    <property type="match status" value="1"/>
</dbReference>
<dbReference type="GO" id="GO:0043419">
    <property type="term" value="P:urea catabolic process"/>
    <property type="evidence" value="ECO:0007669"/>
    <property type="project" value="UniProtKB-UniRule"/>
</dbReference>
<dbReference type="InterPro" id="IPR002019">
    <property type="entry name" value="Urease_beta-like"/>
</dbReference>
<reference evidence="5 6" key="3">
    <citation type="journal article" date="2011" name="Nat. Chem. Biol.">
        <title>Reveromycin A biosynthesis uses RevG and RevJ for stereospecific spiroacetal formation.</title>
        <authorList>
            <person name="Takahashi S."/>
            <person name="Toyoda A."/>
            <person name="Sekiyama Y."/>
            <person name="Takagi H."/>
            <person name="Nogawa T."/>
            <person name="Uramoto M."/>
            <person name="Suzuki R."/>
            <person name="Koshino H."/>
            <person name="Kumano T."/>
            <person name="Panthee S."/>
            <person name="Dairi T."/>
            <person name="Ishikawa J."/>
            <person name="Ikeda H."/>
            <person name="Sakaki Y."/>
            <person name="Osada H."/>
        </authorList>
    </citation>
    <scope>NUCLEOTIDE SEQUENCE [LARGE SCALE GENOMIC DNA]</scope>
    <source>
        <strain evidence="5 6">SN-593</strain>
    </source>
</reference>
<reference evidence="5 6" key="1">
    <citation type="journal article" date="2010" name="J. Bacteriol.">
        <title>Biochemical characterization of a novel indole prenyltransferase from Streptomyces sp. SN-593.</title>
        <authorList>
            <person name="Takahashi S."/>
            <person name="Takagi H."/>
            <person name="Toyoda A."/>
            <person name="Uramoto M."/>
            <person name="Nogawa T."/>
            <person name="Ueki M."/>
            <person name="Sakaki Y."/>
            <person name="Osada H."/>
        </authorList>
    </citation>
    <scope>NUCLEOTIDE SEQUENCE [LARGE SCALE GENOMIC DNA]</scope>
    <source>
        <strain evidence="5 6">SN-593</strain>
    </source>
</reference>
<dbReference type="UniPathway" id="UPA00258">
    <property type="reaction ID" value="UER00370"/>
</dbReference>
<proteinExistence type="inferred from homology"/>
<dbReference type="EC" id="3.5.1.5" evidence="3"/>